<evidence type="ECO:0000256" key="2">
    <source>
        <dbReference type="ARBA" id="ARBA00010500"/>
    </source>
</evidence>
<accession>A0ABN7AQW3</accession>
<comment type="function">
    <text evidence="9">Essential for sperm motility and is involved in the regulation of the beating frequency of motile cilia on the epithelial cells of the respiratory tract. Required for the establishment of radial spokes in sperm flagella.</text>
</comment>
<keyword evidence="6" id="KW-0969">Cilium</keyword>
<comment type="subcellular location">
    <subcellularLocation>
        <location evidence="1">Cytoplasm</location>
        <location evidence="1">Cytoskeleton</location>
        <location evidence="1">Cilium axoneme</location>
    </subcellularLocation>
</comment>
<dbReference type="InterPro" id="IPR021897">
    <property type="entry name" value="FAP206"/>
</dbReference>
<dbReference type="PANTHER" id="PTHR21442:SF0">
    <property type="entry name" value="CILIA- AND FLAGELLA-ASSOCIATED PROTEIN 206"/>
    <property type="match status" value="1"/>
</dbReference>
<evidence type="ECO:0000256" key="5">
    <source>
        <dbReference type="ARBA" id="ARBA00022794"/>
    </source>
</evidence>
<gene>
    <name evidence="10" type="ORF">NTJ_06653</name>
</gene>
<dbReference type="Proteomes" id="UP001307889">
    <property type="component" value="Chromosome 4"/>
</dbReference>
<evidence type="ECO:0000256" key="8">
    <source>
        <dbReference type="ARBA" id="ARBA00023273"/>
    </source>
</evidence>
<evidence type="ECO:0000256" key="6">
    <source>
        <dbReference type="ARBA" id="ARBA00023069"/>
    </source>
</evidence>
<reference evidence="10 11" key="1">
    <citation type="submission" date="2023-09" db="EMBL/GenBank/DDBJ databases">
        <title>Nesidiocoris tenuis whole genome shotgun sequence.</title>
        <authorList>
            <person name="Shibata T."/>
            <person name="Shimoda M."/>
            <person name="Kobayashi T."/>
            <person name="Uehara T."/>
        </authorList>
    </citation>
    <scope>NUCLEOTIDE SEQUENCE [LARGE SCALE GENOMIC DNA]</scope>
    <source>
        <strain evidence="10 11">Japan</strain>
    </source>
</reference>
<evidence type="ECO:0000256" key="9">
    <source>
        <dbReference type="ARBA" id="ARBA00045321"/>
    </source>
</evidence>
<evidence type="ECO:0000313" key="11">
    <source>
        <dbReference type="Proteomes" id="UP001307889"/>
    </source>
</evidence>
<keyword evidence="8" id="KW-0966">Cell projection</keyword>
<protein>
    <recommendedName>
        <fullName evidence="3">Cilia- and flagella-associated protein 206</fullName>
    </recommendedName>
</protein>
<dbReference type="EMBL" id="AP028912">
    <property type="protein sequence ID" value="BES93844.1"/>
    <property type="molecule type" value="Genomic_DNA"/>
</dbReference>
<sequence length="544" mass="63057">MQVQAYYCEGFKSEDHVLEQHSKLLNSYAEPLVRSVLSKFTVRPEYAIIHRHLVFLTIIMTGMGDPTDDAVFREAGAALESVMSAQDIVKFTQLNQSQKRRQLQEIIKIVAGIRIYNRAKISQTIPGLSEPDDINDLPKLIVSSLTSLKNSTEQNLSALAKSVANLERAMEDSYEWDFSLESPLKCSKPYFEDDRDFETAKKLLILWHQVSIILRKMLENISRNLGEQVKSNDDMKNKILLMMEKLAYKVGVPSREVFPDFLELYQFWKGCQRRLVLVNKYDKMLKKMEEYKDVHNLQVSVKRAAEEEFWIPDASIRPIDVASKSVEVIVVKPAPDVEFNRFCPVYLTLADGLMLTTNLEIGVLKYLDRFYSFRDANAAELFSKSPERVLYSVYMRTKQNPELVEILDLRKELIFGWGIEDITRQGKPTSKKDVTVQTELHPTPENRDFRYRHSIWQLKMDACHQVSLRHKKTSSSQTWFSNQNLSVKTQTCQDREIETRSMSDKFTESSAMRNVIIGHGSRDEKQRIFTLRCPMGLMDLHRQP</sequence>
<proteinExistence type="inferred from homology"/>
<dbReference type="PANTHER" id="PTHR21442">
    <property type="entry name" value="CILIA- AND FLAGELLA-ASSOCIATED PROTEIN 206"/>
    <property type="match status" value="1"/>
</dbReference>
<keyword evidence="11" id="KW-1185">Reference proteome</keyword>
<evidence type="ECO:0000256" key="1">
    <source>
        <dbReference type="ARBA" id="ARBA00004430"/>
    </source>
</evidence>
<evidence type="ECO:0000256" key="3">
    <source>
        <dbReference type="ARBA" id="ARBA00021602"/>
    </source>
</evidence>
<evidence type="ECO:0000256" key="4">
    <source>
        <dbReference type="ARBA" id="ARBA00022490"/>
    </source>
</evidence>
<keyword evidence="5" id="KW-0970">Cilium biogenesis/degradation</keyword>
<organism evidence="10 11">
    <name type="scientific">Nesidiocoris tenuis</name>
    <dbReference type="NCBI Taxonomy" id="355587"/>
    <lineage>
        <taxon>Eukaryota</taxon>
        <taxon>Metazoa</taxon>
        <taxon>Ecdysozoa</taxon>
        <taxon>Arthropoda</taxon>
        <taxon>Hexapoda</taxon>
        <taxon>Insecta</taxon>
        <taxon>Pterygota</taxon>
        <taxon>Neoptera</taxon>
        <taxon>Paraneoptera</taxon>
        <taxon>Hemiptera</taxon>
        <taxon>Heteroptera</taxon>
        <taxon>Panheteroptera</taxon>
        <taxon>Cimicomorpha</taxon>
        <taxon>Miridae</taxon>
        <taxon>Dicyphina</taxon>
        <taxon>Nesidiocoris</taxon>
    </lineage>
</organism>
<evidence type="ECO:0000313" key="10">
    <source>
        <dbReference type="EMBL" id="BES93844.1"/>
    </source>
</evidence>
<keyword evidence="4" id="KW-0963">Cytoplasm</keyword>
<keyword evidence="7" id="KW-0206">Cytoskeleton</keyword>
<comment type="similarity">
    <text evidence="2">Belongs to the CFAP206 family.</text>
</comment>
<dbReference type="Pfam" id="PF12018">
    <property type="entry name" value="FAP206"/>
    <property type="match status" value="1"/>
</dbReference>
<name>A0ABN7AQW3_9HEMI</name>
<evidence type="ECO:0000256" key="7">
    <source>
        <dbReference type="ARBA" id="ARBA00023212"/>
    </source>
</evidence>